<evidence type="ECO:0000256" key="1">
    <source>
        <dbReference type="ARBA" id="ARBA00004651"/>
    </source>
</evidence>
<dbReference type="GO" id="GO:0016763">
    <property type="term" value="F:pentosyltransferase activity"/>
    <property type="evidence" value="ECO:0007669"/>
    <property type="project" value="TreeGrafter"/>
</dbReference>
<comment type="subcellular location">
    <subcellularLocation>
        <location evidence="1">Cell membrane</location>
        <topology evidence="1">Multi-pass membrane protein</topology>
    </subcellularLocation>
</comment>
<evidence type="ECO:0000256" key="3">
    <source>
        <dbReference type="ARBA" id="ARBA00022676"/>
    </source>
</evidence>
<feature type="transmembrane region" description="Helical" evidence="8">
    <location>
        <begin position="110"/>
        <end position="130"/>
    </location>
</feature>
<keyword evidence="2" id="KW-1003">Cell membrane</keyword>
<organism evidence="10">
    <name type="scientific">hydrothermal vent metagenome</name>
    <dbReference type="NCBI Taxonomy" id="652676"/>
    <lineage>
        <taxon>unclassified sequences</taxon>
        <taxon>metagenomes</taxon>
        <taxon>ecological metagenomes</taxon>
    </lineage>
</organism>
<feature type="transmembrane region" description="Helical" evidence="8">
    <location>
        <begin position="189"/>
        <end position="209"/>
    </location>
</feature>
<dbReference type="InterPro" id="IPR050297">
    <property type="entry name" value="LipidA_mod_glycosyltrf_83"/>
</dbReference>
<evidence type="ECO:0000256" key="4">
    <source>
        <dbReference type="ARBA" id="ARBA00022679"/>
    </source>
</evidence>
<dbReference type="Pfam" id="PF13231">
    <property type="entry name" value="PMT_2"/>
    <property type="match status" value="1"/>
</dbReference>
<evidence type="ECO:0000256" key="6">
    <source>
        <dbReference type="ARBA" id="ARBA00022989"/>
    </source>
</evidence>
<keyword evidence="3" id="KW-0328">Glycosyltransferase</keyword>
<keyword evidence="5 8" id="KW-0812">Transmembrane</keyword>
<keyword evidence="6 8" id="KW-1133">Transmembrane helix</keyword>
<accession>A0A3B0UG24</accession>
<sequence>MTRFNKHALLLITGLTAVLRTPSLFANSLQADEALFATWAREIAIWRDPLLQMQPIDKPPLLFYLQAFFYPLFGPVEFAARMPNWIASILLVPLVGLLAWKLYRRPGTAVLAAALLALFPLTIQFSSSAFTDSLLTFWLVAGLTAVANHKPGWGGLLFGLALATKYQAVLFLPLLLGLGWFIGWRGQTWLRGLVGLLPPLLALFGWEWARTGSFLLWQNQINNFGGLRLSYSWELWPRFWAWIALWQTAVSPLILIIAIPTIGWLLWQHLRQGRRSINASGYKTTPDKSGCKSPAGASLSSPTASASGGYGRLLFIFLLGYALFHWLFAIPVWDRYLLPLLPLLALLLARTYGNLLNYLPPTHSILQFRGAIVILTLLLISASWSARNGRYQLGSFPQADQGTATIAATLADVPYGTVLYDHWFSWQWRYQLFDKRVFVSWFPHGQALADDLAAFGQDGSPRYLALPNTAVAQPIIRAVQEAGFTLTAVSQTDDIILYQIYPQTCAERSRSITQISQINRKDHRYSGLSEQSFKKRLLFLRRQESILIKELDTRLREYDTCTVTKNLCNLRNLRIASLRVGCEAV</sequence>
<evidence type="ECO:0000256" key="8">
    <source>
        <dbReference type="SAM" id="Phobius"/>
    </source>
</evidence>
<feature type="transmembrane region" description="Helical" evidence="8">
    <location>
        <begin position="239"/>
        <end position="267"/>
    </location>
</feature>
<feature type="transmembrane region" description="Helical" evidence="8">
    <location>
        <begin position="368"/>
        <end position="386"/>
    </location>
</feature>
<feature type="transmembrane region" description="Helical" evidence="8">
    <location>
        <begin position="336"/>
        <end position="356"/>
    </location>
</feature>
<proteinExistence type="predicted"/>
<feature type="transmembrane region" description="Helical" evidence="8">
    <location>
        <begin position="156"/>
        <end position="182"/>
    </location>
</feature>
<dbReference type="PANTHER" id="PTHR33908:SF11">
    <property type="entry name" value="MEMBRANE PROTEIN"/>
    <property type="match status" value="1"/>
</dbReference>
<name>A0A3B0UG24_9ZZZZ</name>
<evidence type="ECO:0000256" key="5">
    <source>
        <dbReference type="ARBA" id="ARBA00022692"/>
    </source>
</evidence>
<dbReference type="GO" id="GO:0005886">
    <property type="term" value="C:plasma membrane"/>
    <property type="evidence" value="ECO:0007669"/>
    <property type="project" value="UniProtKB-SubCell"/>
</dbReference>
<evidence type="ECO:0000256" key="7">
    <source>
        <dbReference type="ARBA" id="ARBA00023136"/>
    </source>
</evidence>
<reference evidence="10" key="1">
    <citation type="submission" date="2018-06" db="EMBL/GenBank/DDBJ databases">
        <authorList>
            <person name="Zhirakovskaya E."/>
        </authorList>
    </citation>
    <scope>NUCLEOTIDE SEQUENCE</scope>
</reference>
<dbReference type="PANTHER" id="PTHR33908">
    <property type="entry name" value="MANNOSYLTRANSFERASE YKCB-RELATED"/>
    <property type="match status" value="1"/>
</dbReference>
<gene>
    <name evidence="10" type="ORF">MNBD_CHLOROFLEXI01-3332</name>
</gene>
<protein>
    <recommendedName>
        <fullName evidence="9">Glycosyltransferase RgtA/B/C/D-like domain-containing protein</fullName>
    </recommendedName>
</protein>
<keyword evidence="4" id="KW-0808">Transferase</keyword>
<feature type="transmembrane region" description="Helical" evidence="8">
    <location>
        <begin position="85"/>
        <end position="103"/>
    </location>
</feature>
<evidence type="ECO:0000256" key="2">
    <source>
        <dbReference type="ARBA" id="ARBA00022475"/>
    </source>
</evidence>
<dbReference type="InterPro" id="IPR038731">
    <property type="entry name" value="RgtA/B/C-like"/>
</dbReference>
<dbReference type="AlphaFoldDB" id="A0A3B0UG24"/>
<feature type="domain" description="Glycosyltransferase RgtA/B/C/D-like" evidence="9">
    <location>
        <begin position="57"/>
        <end position="191"/>
    </location>
</feature>
<evidence type="ECO:0000313" key="10">
    <source>
        <dbReference type="EMBL" id="VAW29965.1"/>
    </source>
</evidence>
<dbReference type="GO" id="GO:0008610">
    <property type="term" value="P:lipid biosynthetic process"/>
    <property type="evidence" value="ECO:0007669"/>
    <property type="project" value="UniProtKB-ARBA"/>
</dbReference>
<feature type="transmembrane region" description="Helical" evidence="8">
    <location>
        <begin position="313"/>
        <end position="330"/>
    </location>
</feature>
<evidence type="ECO:0000259" key="9">
    <source>
        <dbReference type="Pfam" id="PF13231"/>
    </source>
</evidence>
<dbReference type="EMBL" id="UOEU01000017">
    <property type="protein sequence ID" value="VAW29965.1"/>
    <property type="molecule type" value="Genomic_DNA"/>
</dbReference>
<keyword evidence="7 8" id="KW-0472">Membrane</keyword>